<evidence type="ECO:0000256" key="1">
    <source>
        <dbReference type="SAM" id="SignalP"/>
    </source>
</evidence>
<dbReference type="AlphaFoldDB" id="A0A5D2UGF3"/>
<evidence type="ECO:0000313" key="2">
    <source>
        <dbReference type="EMBL" id="TYI75835.1"/>
    </source>
</evidence>
<feature type="signal peptide" evidence="1">
    <location>
        <begin position="1"/>
        <end position="18"/>
    </location>
</feature>
<keyword evidence="3" id="KW-1185">Reference proteome</keyword>
<reference evidence="2 3" key="1">
    <citation type="submission" date="2019-07" db="EMBL/GenBank/DDBJ databases">
        <title>WGS assembly of Gossypium mustelinum.</title>
        <authorList>
            <person name="Chen Z.J."/>
            <person name="Sreedasyam A."/>
            <person name="Ando A."/>
            <person name="Song Q."/>
            <person name="De L."/>
            <person name="Hulse-Kemp A."/>
            <person name="Ding M."/>
            <person name="Ye W."/>
            <person name="Kirkbride R."/>
            <person name="Jenkins J."/>
            <person name="Plott C."/>
            <person name="Lovell J."/>
            <person name="Lin Y.-M."/>
            <person name="Vaughn R."/>
            <person name="Liu B."/>
            <person name="Li W."/>
            <person name="Simpson S."/>
            <person name="Scheffler B."/>
            <person name="Saski C."/>
            <person name="Grover C."/>
            <person name="Hu G."/>
            <person name="Conover J."/>
            <person name="Carlson J."/>
            <person name="Shu S."/>
            <person name="Boston L."/>
            <person name="Williams M."/>
            <person name="Peterson D."/>
            <person name="Mcgee K."/>
            <person name="Jones D."/>
            <person name="Wendel J."/>
            <person name="Stelly D."/>
            <person name="Grimwood J."/>
            <person name="Schmutz J."/>
        </authorList>
    </citation>
    <scope>NUCLEOTIDE SEQUENCE [LARGE SCALE GENOMIC DNA]</scope>
    <source>
        <strain evidence="2">1408120.09</strain>
    </source>
</reference>
<gene>
    <name evidence="2" type="ORF">E1A91_D06G034500v1</name>
</gene>
<dbReference type="Proteomes" id="UP000323597">
    <property type="component" value="Chromosome D06"/>
</dbReference>
<sequence length="95" mass="11020">MTLRIRLLLYLLIPSILSSTIRAYKRAVINCRNNQPYSSMVAAAHHSVQTQSLNMFQAVTWGLLSSTQKYLFHPFYYQTILCSQLVHPWSLCFHS</sequence>
<organism evidence="2 3">
    <name type="scientific">Gossypium mustelinum</name>
    <name type="common">Cotton</name>
    <name type="synonym">Gossypium caicoense</name>
    <dbReference type="NCBI Taxonomy" id="34275"/>
    <lineage>
        <taxon>Eukaryota</taxon>
        <taxon>Viridiplantae</taxon>
        <taxon>Streptophyta</taxon>
        <taxon>Embryophyta</taxon>
        <taxon>Tracheophyta</taxon>
        <taxon>Spermatophyta</taxon>
        <taxon>Magnoliopsida</taxon>
        <taxon>eudicotyledons</taxon>
        <taxon>Gunneridae</taxon>
        <taxon>Pentapetalae</taxon>
        <taxon>rosids</taxon>
        <taxon>malvids</taxon>
        <taxon>Malvales</taxon>
        <taxon>Malvaceae</taxon>
        <taxon>Malvoideae</taxon>
        <taxon>Gossypium</taxon>
    </lineage>
</organism>
<accession>A0A5D2UGF3</accession>
<evidence type="ECO:0000313" key="3">
    <source>
        <dbReference type="Proteomes" id="UP000323597"/>
    </source>
</evidence>
<keyword evidence="1" id="KW-0732">Signal</keyword>
<feature type="chain" id="PRO_5023145897" description="Secreted protein" evidence="1">
    <location>
        <begin position="19"/>
        <end position="95"/>
    </location>
</feature>
<dbReference type="EMBL" id="CM017654">
    <property type="protein sequence ID" value="TYI75835.1"/>
    <property type="molecule type" value="Genomic_DNA"/>
</dbReference>
<protein>
    <recommendedName>
        <fullName evidence="4">Secreted protein</fullName>
    </recommendedName>
</protein>
<proteinExistence type="predicted"/>
<evidence type="ECO:0008006" key="4">
    <source>
        <dbReference type="Google" id="ProtNLM"/>
    </source>
</evidence>
<name>A0A5D2UGF3_GOSMU</name>